<protein>
    <submittedName>
        <fullName evidence="7">O-antigen flippase</fullName>
    </submittedName>
</protein>
<comment type="subcellular location">
    <subcellularLocation>
        <location evidence="1">Cell membrane</location>
        <topology evidence="1">Multi-pass membrane protein</topology>
    </subcellularLocation>
</comment>
<feature type="transmembrane region" description="Helical" evidence="6">
    <location>
        <begin position="7"/>
        <end position="32"/>
    </location>
</feature>
<feature type="transmembrane region" description="Helical" evidence="6">
    <location>
        <begin position="335"/>
        <end position="353"/>
    </location>
</feature>
<feature type="transmembrane region" description="Helical" evidence="6">
    <location>
        <begin position="44"/>
        <end position="64"/>
    </location>
</feature>
<evidence type="ECO:0000256" key="6">
    <source>
        <dbReference type="SAM" id="Phobius"/>
    </source>
</evidence>
<dbReference type="OrthoDB" id="9769862at2"/>
<dbReference type="GO" id="GO:0005886">
    <property type="term" value="C:plasma membrane"/>
    <property type="evidence" value="ECO:0007669"/>
    <property type="project" value="UniProtKB-SubCell"/>
</dbReference>
<dbReference type="InterPro" id="IPR002797">
    <property type="entry name" value="Polysacc_synth"/>
</dbReference>
<proteinExistence type="predicted"/>
<keyword evidence="4 6" id="KW-1133">Transmembrane helix</keyword>
<dbReference type="EMBL" id="QGAC01000012">
    <property type="protein sequence ID" value="TKJ89346.1"/>
    <property type="molecule type" value="Genomic_DNA"/>
</dbReference>
<keyword evidence="2" id="KW-1003">Cell membrane</keyword>
<dbReference type="CDD" id="cd13125">
    <property type="entry name" value="MATE_like_10"/>
    <property type="match status" value="1"/>
</dbReference>
<feature type="transmembrane region" description="Helical" evidence="6">
    <location>
        <begin position="85"/>
        <end position="104"/>
    </location>
</feature>
<evidence type="ECO:0000256" key="1">
    <source>
        <dbReference type="ARBA" id="ARBA00004651"/>
    </source>
</evidence>
<dbReference type="Pfam" id="PF01943">
    <property type="entry name" value="Polysacc_synt"/>
    <property type="match status" value="1"/>
</dbReference>
<sequence length="415" mass="46560">MRKVFSVTILSGLVTLMKMIVGFIIAKVVAVYTGPSGMALLGQAQSLTVAANGLINAPASSAVVKFTAENSESYDKCSPWWRASVSYVLGICIVVIPLGCILSKEISFLFFKDPSYYYLVIAATLSLPFVAFGTLVISVLNGTHNYRKYTWTGVLSGLFSGAIIVAGTIYYGMTGALVSVTIQYGLIGIIAIAINFNEPWLKLRYWFGKTHGKYRKDIGEFLLMALISSVMLPLALVLIRNFMASKAGWDGVGQWQAVWKISEVYLSLITISMSVYYLPKLANMNGLMVLKREIKSTMLFLLPISILFAGLVFLLRDEIIKILFTSSFYGARDLFLIQLIGDVLKVVSWLYAYPMIARKKTKWFIFTELLFTVTWVLLSFIFIQYNGVHGANQAYLLNYLLYFLFLYMTFNKIHR</sequence>
<dbReference type="GO" id="GO:0009246">
    <property type="term" value="P:enterobacterial common antigen biosynthetic process"/>
    <property type="evidence" value="ECO:0007669"/>
    <property type="project" value="InterPro"/>
</dbReference>
<evidence type="ECO:0000256" key="4">
    <source>
        <dbReference type="ARBA" id="ARBA00022989"/>
    </source>
</evidence>
<feature type="transmembrane region" description="Helical" evidence="6">
    <location>
        <begin position="259"/>
        <end position="278"/>
    </location>
</feature>
<dbReference type="RefSeq" id="WP_137269449.1">
    <property type="nucleotide sequence ID" value="NZ_JACYNM010000004.1"/>
</dbReference>
<dbReference type="AlphaFoldDB" id="A0A4U3F9B9"/>
<keyword evidence="5 6" id="KW-0472">Membrane</keyword>
<feature type="transmembrane region" description="Helical" evidence="6">
    <location>
        <begin position="298"/>
        <end position="315"/>
    </location>
</feature>
<feature type="transmembrane region" description="Helical" evidence="6">
    <location>
        <begin position="218"/>
        <end position="239"/>
    </location>
</feature>
<feature type="transmembrane region" description="Helical" evidence="6">
    <location>
        <begin position="149"/>
        <end position="171"/>
    </location>
</feature>
<gene>
    <name evidence="7" type="ORF">EpCFBP13511_13650</name>
</gene>
<evidence type="ECO:0000313" key="8">
    <source>
        <dbReference type="Proteomes" id="UP000306393"/>
    </source>
</evidence>
<dbReference type="Proteomes" id="UP000306393">
    <property type="component" value="Unassembled WGS sequence"/>
</dbReference>
<feature type="transmembrane region" description="Helical" evidence="6">
    <location>
        <begin position="365"/>
        <end position="385"/>
    </location>
</feature>
<feature type="transmembrane region" description="Helical" evidence="6">
    <location>
        <begin position="391"/>
        <end position="410"/>
    </location>
</feature>
<evidence type="ECO:0000256" key="3">
    <source>
        <dbReference type="ARBA" id="ARBA00022692"/>
    </source>
</evidence>
<dbReference type="PANTHER" id="PTHR30250">
    <property type="entry name" value="PST FAMILY PREDICTED COLANIC ACID TRANSPORTER"/>
    <property type="match status" value="1"/>
</dbReference>
<evidence type="ECO:0000313" key="7">
    <source>
        <dbReference type="EMBL" id="TKJ89346.1"/>
    </source>
</evidence>
<evidence type="ECO:0000256" key="5">
    <source>
        <dbReference type="ARBA" id="ARBA00023136"/>
    </source>
</evidence>
<dbReference type="InterPro" id="IPR050833">
    <property type="entry name" value="Poly_Biosynth_Transport"/>
</dbReference>
<evidence type="ECO:0000256" key="2">
    <source>
        <dbReference type="ARBA" id="ARBA00022475"/>
    </source>
</evidence>
<reference evidence="7 8" key="1">
    <citation type="journal article" date="2019" name="Sci. Rep.">
        <title>Differences in resource use lead to coexistence of seed-transmitted microbial populations.</title>
        <authorList>
            <person name="Torres-Cortes G."/>
            <person name="Garcia B.J."/>
            <person name="Compant S."/>
            <person name="Rezki S."/>
            <person name="Jones P."/>
            <person name="Preveaux A."/>
            <person name="Briand M."/>
            <person name="Roulet A."/>
            <person name="Bouchez O."/>
            <person name="Jacobson D."/>
            <person name="Barret M."/>
        </authorList>
    </citation>
    <scope>NUCLEOTIDE SEQUENCE [LARGE SCALE GENOMIC DNA]</scope>
    <source>
        <strain evidence="7 8">CFBP13511</strain>
    </source>
</reference>
<dbReference type="PANTHER" id="PTHR30250:SF30">
    <property type="entry name" value="LIPID III FLIPPASE"/>
    <property type="match status" value="1"/>
</dbReference>
<feature type="transmembrane region" description="Helical" evidence="6">
    <location>
        <begin position="177"/>
        <end position="197"/>
    </location>
</feature>
<feature type="transmembrane region" description="Helical" evidence="6">
    <location>
        <begin position="116"/>
        <end position="137"/>
    </location>
</feature>
<comment type="caution">
    <text evidence="7">The sequence shown here is derived from an EMBL/GenBank/DDBJ whole genome shotgun (WGS) entry which is preliminary data.</text>
</comment>
<keyword evidence="3 6" id="KW-0812">Transmembrane</keyword>
<organism evidence="7 8">
    <name type="scientific">Erwinia persicina</name>
    <dbReference type="NCBI Taxonomy" id="55211"/>
    <lineage>
        <taxon>Bacteria</taxon>
        <taxon>Pseudomonadati</taxon>
        <taxon>Pseudomonadota</taxon>
        <taxon>Gammaproteobacteria</taxon>
        <taxon>Enterobacterales</taxon>
        <taxon>Erwiniaceae</taxon>
        <taxon>Erwinia</taxon>
    </lineage>
</organism>
<name>A0A4U3F9B9_9GAMM</name>
<dbReference type="InterPro" id="IPR044550">
    <property type="entry name" value="WzxE"/>
</dbReference>
<accession>A0A4U3F9B9</accession>